<keyword evidence="4" id="KW-0472">Membrane</keyword>
<proteinExistence type="predicted"/>
<evidence type="ECO:0000259" key="6">
    <source>
        <dbReference type="PROSITE" id="PS51064"/>
    </source>
</evidence>
<dbReference type="CTD" id="20196399"/>
<dbReference type="PROSITE" id="PS51064">
    <property type="entry name" value="IRS_PTB"/>
    <property type="match status" value="1"/>
</dbReference>
<dbReference type="GeneID" id="20196399"/>
<evidence type="ECO:0000256" key="2">
    <source>
        <dbReference type="ARBA" id="ARBA00022553"/>
    </source>
</evidence>
<evidence type="ECO:0000256" key="3">
    <source>
        <dbReference type="ARBA" id="ARBA00022707"/>
    </source>
</evidence>
<dbReference type="SMART" id="SM00310">
    <property type="entry name" value="PTBI"/>
    <property type="match status" value="1"/>
</dbReference>
<keyword evidence="2" id="KW-0597">Phosphoprotein</keyword>
<dbReference type="CDD" id="cd01202">
    <property type="entry name" value="PTB_FRS2"/>
    <property type="match status" value="1"/>
</dbReference>
<organism evidence="8 9">
    <name type="scientific">Helobdella robusta</name>
    <name type="common">Californian leech</name>
    <dbReference type="NCBI Taxonomy" id="6412"/>
    <lineage>
        <taxon>Eukaryota</taxon>
        <taxon>Metazoa</taxon>
        <taxon>Spiralia</taxon>
        <taxon>Lophotrochozoa</taxon>
        <taxon>Annelida</taxon>
        <taxon>Clitellata</taxon>
        <taxon>Hirudinea</taxon>
        <taxon>Rhynchobdellida</taxon>
        <taxon>Glossiphoniidae</taxon>
        <taxon>Helobdella</taxon>
    </lineage>
</organism>
<gene>
    <name evidence="8" type="primary">20196399</name>
    <name evidence="7" type="ORF">HELRODRAFT_137354</name>
</gene>
<dbReference type="InterPro" id="IPR002404">
    <property type="entry name" value="IRS_PTB"/>
</dbReference>
<sequence>NPRSFRVANVDDDGVEQNYGVLEVRDNDLLFHHSEQPAPIRWPLKSLRRYGFDGDLFSFESGRRCATGPGIYAFRCGRSELLFQLVQE</sequence>
<dbReference type="InParanoid" id="T1EIJ9"/>
<dbReference type="OrthoDB" id="6279276at2759"/>
<evidence type="ECO:0000313" key="9">
    <source>
        <dbReference type="Proteomes" id="UP000015101"/>
    </source>
</evidence>
<reference evidence="8" key="3">
    <citation type="submission" date="2015-06" db="UniProtKB">
        <authorList>
            <consortium name="EnsemblMetazoa"/>
        </authorList>
    </citation>
    <scope>IDENTIFICATION</scope>
</reference>
<keyword evidence="9" id="KW-1185">Reference proteome</keyword>
<dbReference type="PANTHER" id="PTHR21258:SF55">
    <property type="entry name" value="FI23523P1"/>
    <property type="match status" value="1"/>
</dbReference>
<evidence type="ECO:0000256" key="5">
    <source>
        <dbReference type="ARBA" id="ARBA00023288"/>
    </source>
</evidence>
<dbReference type="OMA" id="YAFRCGR"/>
<evidence type="ECO:0000256" key="1">
    <source>
        <dbReference type="ARBA" id="ARBA00004370"/>
    </source>
</evidence>
<reference evidence="7 9" key="2">
    <citation type="journal article" date="2013" name="Nature">
        <title>Insights into bilaterian evolution from three spiralian genomes.</title>
        <authorList>
            <person name="Simakov O."/>
            <person name="Marletaz F."/>
            <person name="Cho S.J."/>
            <person name="Edsinger-Gonzales E."/>
            <person name="Havlak P."/>
            <person name="Hellsten U."/>
            <person name="Kuo D.H."/>
            <person name="Larsson T."/>
            <person name="Lv J."/>
            <person name="Arendt D."/>
            <person name="Savage R."/>
            <person name="Osoegawa K."/>
            <person name="de Jong P."/>
            <person name="Grimwood J."/>
            <person name="Chapman J.A."/>
            <person name="Shapiro H."/>
            <person name="Aerts A."/>
            <person name="Otillar R.P."/>
            <person name="Terry A.Y."/>
            <person name="Boore J.L."/>
            <person name="Grigoriev I.V."/>
            <person name="Lindberg D.R."/>
            <person name="Seaver E.C."/>
            <person name="Weisblat D.A."/>
            <person name="Putnam N.H."/>
            <person name="Rokhsar D.S."/>
        </authorList>
    </citation>
    <scope>NUCLEOTIDE SEQUENCE</scope>
</reference>
<feature type="domain" description="IRS-type PTB" evidence="6">
    <location>
        <begin position="1"/>
        <end position="88"/>
    </location>
</feature>
<dbReference type="Proteomes" id="UP000015101">
    <property type="component" value="Unassembled WGS sequence"/>
</dbReference>
<dbReference type="Pfam" id="PF02174">
    <property type="entry name" value="IRS"/>
    <property type="match status" value="1"/>
</dbReference>
<dbReference type="SMART" id="SM01244">
    <property type="entry name" value="IRS"/>
    <property type="match status" value="1"/>
</dbReference>
<dbReference type="GO" id="GO:0016020">
    <property type="term" value="C:membrane"/>
    <property type="evidence" value="ECO:0007669"/>
    <property type="project" value="UniProtKB-SubCell"/>
</dbReference>
<dbReference type="EMBL" id="AMQM01001286">
    <property type="status" value="NOT_ANNOTATED_CDS"/>
    <property type="molecule type" value="Genomic_DNA"/>
</dbReference>
<protein>
    <recommendedName>
        <fullName evidence="6">IRS-type PTB domain-containing protein</fullName>
    </recommendedName>
</protein>
<dbReference type="EnsemblMetazoa" id="HelroT137354">
    <property type="protein sequence ID" value="HelroP137354"/>
    <property type="gene ID" value="HelroG137354"/>
</dbReference>
<comment type="subcellular location">
    <subcellularLocation>
        <location evidence="1">Membrane</location>
    </subcellularLocation>
</comment>
<reference evidence="9" key="1">
    <citation type="submission" date="2012-12" db="EMBL/GenBank/DDBJ databases">
        <authorList>
            <person name="Hellsten U."/>
            <person name="Grimwood J."/>
            <person name="Chapman J.A."/>
            <person name="Shapiro H."/>
            <person name="Aerts A."/>
            <person name="Otillar R.P."/>
            <person name="Terry A.Y."/>
            <person name="Boore J.L."/>
            <person name="Simakov O."/>
            <person name="Marletaz F."/>
            <person name="Cho S.-J."/>
            <person name="Edsinger-Gonzales E."/>
            <person name="Havlak P."/>
            <person name="Kuo D.-H."/>
            <person name="Larsson T."/>
            <person name="Lv J."/>
            <person name="Arendt D."/>
            <person name="Savage R."/>
            <person name="Osoegawa K."/>
            <person name="de Jong P."/>
            <person name="Lindberg D.R."/>
            <person name="Seaver E.C."/>
            <person name="Weisblat D.A."/>
            <person name="Putnam N.H."/>
            <person name="Grigoriev I.V."/>
            <person name="Rokhsar D.S."/>
        </authorList>
    </citation>
    <scope>NUCLEOTIDE SEQUENCE</scope>
</reference>
<dbReference type="EMBL" id="KB097495">
    <property type="protein sequence ID" value="ESN96056.1"/>
    <property type="molecule type" value="Genomic_DNA"/>
</dbReference>
<dbReference type="eggNOG" id="KOG4047">
    <property type="taxonomic scope" value="Eukaryota"/>
</dbReference>
<dbReference type="AlphaFoldDB" id="T1EIJ9"/>
<dbReference type="InterPro" id="IPR011993">
    <property type="entry name" value="PH-like_dom_sf"/>
</dbReference>
<evidence type="ECO:0000313" key="8">
    <source>
        <dbReference type="EnsemblMetazoa" id="HelroP137354"/>
    </source>
</evidence>
<accession>T1EIJ9</accession>
<evidence type="ECO:0000313" key="7">
    <source>
        <dbReference type="EMBL" id="ESN96056.1"/>
    </source>
</evidence>
<dbReference type="InterPro" id="IPR038742">
    <property type="entry name" value="FRS2_PTB"/>
</dbReference>
<dbReference type="SUPFAM" id="SSF50729">
    <property type="entry name" value="PH domain-like"/>
    <property type="match status" value="1"/>
</dbReference>
<keyword evidence="3" id="KW-0519">Myristate</keyword>
<dbReference type="PANTHER" id="PTHR21258">
    <property type="entry name" value="DOCKING PROTEIN RELATED"/>
    <property type="match status" value="1"/>
</dbReference>
<dbReference type="HOGENOM" id="CLU_180480_0_0_1"/>
<dbReference type="STRING" id="6412.T1EIJ9"/>
<dbReference type="InterPro" id="IPR050996">
    <property type="entry name" value="Docking_Protein_DOK"/>
</dbReference>
<dbReference type="RefSeq" id="XP_009025312.1">
    <property type="nucleotide sequence ID" value="XM_009027064.1"/>
</dbReference>
<dbReference type="Gene3D" id="2.30.29.30">
    <property type="entry name" value="Pleckstrin-homology domain (PH domain)/Phosphotyrosine-binding domain (PTB)"/>
    <property type="match status" value="1"/>
</dbReference>
<dbReference type="KEGG" id="hro:HELRODRAFT_137354"/>
<name>T1EIJ9_HELRO</name>
<evidence type="ECO:0000256" key="4">
    <source>
        <dbReference type="ARBA" id="ARBA00023136"/>
    </source>
</evidence>
<keyword evidence="5" id="KW-0449">Lipoprotein</keyword>